<organism evidence="1 2">
    <name type="scientific">Brachionus plicatilis</name>
    <name type="common">Marine rotifer</name>
    <name type="synonym">Brachionus muelleri</name>
    <dbReference type="NCBI Taxonomy" id="10195"/>
    <lineage>
        <taxon>Eukaryota</taxon>
        <taxon>Metazoa</taxon>
        <taxon>Spiralia</taxon>
        <taxon>Gnathifera</taxon>
        <taxon>Rotifera</taxon>
        <taxon>Eurotatoria</taxon>
        <taxon>Monogononta</taxon>
        <taxon>Pseudotrocha</taxon>
        <taxon>Ploima</taxon>
        <taxon>Brachionidae</taxon>
        <taxon>Brachionus</taxon>
    </lineage>
</organism>
<comment type="caution">
    <text evidence="1">The sequence shown here is derived from an EMBL/GenBank/DDBJ whole genome shotgun (WGS) entry which is preliminary data.</text>
</comment>
<sequence length="68" mass="7959">MKLNFEIIGESSIISTEKLKEMLNKIKEEDGKNNRKGICESIKYCLEKIEERKEELKLLTQSIYSALH</sequence>
<proteinExistence type="predicted"/>
<protein>
    <submittedName>
        <fullName evidence="1">Uncharacterized protein</fullName>
    </submittedName>
</protein>
<reference evidence="1 2" key="1">
    <citation type="journal article" date="2018" name="Sci. Rep.">
        <title>Genomic signatures of local adaptation to the degree of environmental predictability in rotifers.</title>
        <authorList>
            <person name="Franch-Gras L."/>
            <person name="Hahn C."/>
            <person name="Garcia-Roger E.M."/>
            <person name="Carmona M.J."/>
            <person name="Serra M."/>
            <person name="Gomez A."/>
        </authorList>
    </citation>
    <scope>NUCLEOTIDE SEQUENCE [LARGE SCALE GENOMIC DNA]</scope>
    <source>
        <strain evidence="1">HYR1</strain>
    </source>
</reference>
<dbReference type="Proteomes" id="UP000276133">
    <property type="component" value="Unassembled WGS sequence"/>
</dbReference>
<accession>A0A3M7PNA4</accession>
<name>A0A3M7PNA4_BRAPC</name>
<dbReference type="AlphaFoldDB" id="A0A3M7PNA4"/>
<dbReference type="EMBL" id="REGN01009745">
    <property type="protein sequence ID" value="RNA00454.1"/>
    <property type="molecule type" value="Genomic_DNA"/>
</dbReference>
<evidence type="ECO:0000313" key="2">
    <source>
        <dbReference type="Proteomes" id="UP000276133"/>
    </source>
</evidence>
<keyword evidence="2" id="KW-1185">Reference proteome</keyword>
<gene>
    <name evidence="1" type="ORF">BpHYR1_015409</name>
</gene>
<evidence type="ECO:0000313" key="1">
    <source>
        <dbReference type="EMBL" id="RNA00454.1"/>
    </source>
</evidence>